<protein>
    <submittedName>
        <fullName evidence="2">Glycosyltransferase family 4 protein</fullName>
    </submittedName>
</protein>
<gene>
    <name evidence="2" type="ORF">GCM10009416_02890</name>
</gene>
<dbReference type="Pfam" id="PF00534">
    <property type="entry name" value="Glycos_transf_1"/>
    <property type="match status" value="1"/>
</dbReference>
<dbReference type="Gene3D" id="3.40.50.2000">
    <property type="entry name" value="Glycogen Phosphorylase B"/>
    <property type="match status" value="1"/>
</dbReference>
<comment type="caution">
    <text evidence="2">The sequence shown here is derived from an EMBL/GenBank/DDBJ whole genome shotgun (WGS) entry which is preliminary data.</text>
</comment>
<sequence>MKIGLVSSAVPLIGGGGRFIVDWLREKLEEHGHQVETVYVPSNEIVPEAILPQMAAFRMMRLQDYFERVVTFRPPSHVVRHPRKVVWFIHHIRVFYDLWDTPYRPVPDRATQRALRAAIIRADTAALREAHRVFTNSRVVGDRLRRFNGVDSEVLYPPVLRPELFASGDHGDEIVCVCRVEGHKRQHLLVEAMRHTRTPVRLRLCGVGTSAEYVRSLRRAAAEGGVADRVVVEDRWITEEEKAARLEHALAAAYVPFDEDSYGFPTIEAAHARRCTVTVPDSGGVTEFVQDGVTGLVAEPEPRALAEAFDRLHSDRALARRLGANAAERVSELGIDWGAVVGKLLA</sequence>
<feature type="domain" description="Glycosyl transferase family 1" evidence="1">
    <location>
        <begin position="173"/>
        <end position="328"/>
    </location>
</feature>
<dbReference type="EMBL" id="BAAAFZ010000006">
    <property type="protein sequence ID" value="GAA0568251.1"/>
    <property type="molecule type" value="Genomic_DNA"/>
</dbReference>
<organism evidence="2 3">
    <name type="scientific">Craurococcus roseus</name>
    <dbReference type="NCBI Taxonomy" id="77585"/>
    <lineage>
        <taxon>Bacteria</taxon>
        <taxon>Pseudomonadati</taxon>
        <taxon>Pseudomonadota</taxon>
        <taxon>Alphaproteobacteria</taxon>
        <taxon>Acetobacterales</taxon>
        <taxon>Acetobacteraceae</taxon>
        <taxon>Craurococcus</taxon>
    </lineage>
</organism>
<keyword evidence="3" id="KW-1185">Reference proteome</keyword>
<dbReference type="CDD" id="cd03801">
    <property type="entry name" value="GT4_PimA-like"/>
    <property type="match status" value="1"/>
</dbReference>
<name>A0ABN1EKZ0_9PROT</name>
<dbReference type="PANTHER" id="PTHR12526:SF635">
    <property type="entry name" value="GLYCOSYL TRANSFERASE GROUP 1"/>
    <property type="match status" value="1"/>
</dbReference>
<dbReference type="SUPFAM" id="SSF53756">
    <property type="entry name" value="UDP-Glycosyltransferase/glycogen phosphorylase"/>
    <property type="match status" value="1"/>
</dbReference>
<dbReference type="Proteomes" id="UP001501588">
    <property type="component" value="Unassembled WGS sequence"/>
</dbReference>
<accession>A0ABN1EKZ0</accession>
<dbReference type="InterPro" id="IPR001296">
    <property type="entry name" value="Glyco_trans_1"/>
</dbReference>
<evidence type="ECO:0000313" key="2">
    <source>
        <dbReference type="EMBL" id="GAA0568251.1"/>
    </source>
</evidence>
<evidence type="ECO:0000313" key="3">
    <source>
        <dbReference type="Proteomes" id="UP001501588"/>
    </source>
</evidence>
<evidence type="ECO:0000259" key="1">
    <source>
        <dbReference type="Pfam" id="PF00534"/>
    </source>
</evidence>
<dbReference type="PANTHER" id="PTHR12526">
    <property type="entry name" value="GLYCOSYLTRANSFERASE"/>
    <property type="match status" value="1"/>
</dbReference>
<reference evidence="2 3" key="1">
    <citation type="journal article" date="2019" name="Int. J. Syst. Evol. Microbiol.">
        <title>The Global Catalogue of Microorganisms (GCM) 10K type strain sequencing project: providing services to taxonomists for standard genome sequencing and annotation.</title>
        <authorList>
            <consortium name="The Broad Institute Genomics Platform"/>
            <consortium name="The Broad Institute Genome Sequencing Center for Infectious Disease"/>
            <person name="Wu L."/>
            <person name="Ma J."/>
        </authorList>
    </citation>
    <scope>NUCLEOTIDE SEQUENCE [LARGE SCALE GENOMIC DNA]</scope>
    <source>
        <strain evidence="2 3">JCM 9933</strain>
    </source>
</reference>
<dbReference type="RefSeq" id="WP_343893344.1">
    <property type="nucleotide sequence ID" value="NZ_BAAAFZ010000006.1"/>
</dbReference>
<proteinExistence type="predicted"/>